<evidence type="ECO:0000256" key="5">
    <source>
        <dbReference type="ARBA" id="ARBA00023136"/>
    </source>
</evidence>
<comment type="caution">
    <text evidence="7">The sequence shown here is derived from an EMBL/GenBank/DDBJ whole genome shotgun (WGS) entry which is preliminary data.</text>
</comment>
<reference evidence="7 8" key="1">
    <citation type="journal article" date="2018" name="BMC Genomics">
        <title>The genome of Naegleria lovaniensis, the basis for a comparative approach to unravel pathogenicity factors of the human pathogenic amoeba N. fowleri.</title>
        <authorList>
            <person name="Liechti N."/>
            <person name="Schurch N."/>
            <person name="Bruggmann R."/>
            <person name="Wittwer M."/>
        </authorList>
    </citation>
    <scope>NUCLEOTIDE SEQUENCE [LARGE SCALE GENOMIC DNA]</scope>
    <source>
        <strain evidence="7 8">ATCC 30569</strain>
    </source>
</reference>
<feature type="transmembrane region" description="Helical" evidence="6">
    <location>
        <begin position="110"/>
        <end position="133"/>
    </location>
</feature>
<evidence type="ECO:0000256" key="3">
    <source>
        <dbReference type="ARBA" id="ARBA00022692"/>
    </source>
</evidence>
<evidence type="ECO:0000256" key="1">
    <source>
        <dbReference type="ARBA" id="ARBA00004141"/>
    </source>
</evidence>
<dbReference type="AlphaFoldDB" id="A0AA88H361"/>
<feature type="transmembrane region" description="Helical" evidence="6">
    <location>
        <begin position="78"/>
        <end position="104"/>
    </location>
</feature>
<dbReference type="GO" id="GO:0016020">
    <property type="term" value="C:membrane"/>
    <property type="evidence" value="ECO:0007669"/>
    <property type="project" value="UniProtKB-SubCell"/>
</dbReference>
<dbReference type="PANTHER" id="PTHR13180">
    <property type="entry name" value="SMALL MEMBRANE PROTEIN-RELATED"/>
    <property type="match status" value="1"/>
</dbReference>
<keyword evidence="8" id="KW-1185">Reference proteome</keyword>
<evidence type="ECO:0000256" key="2">
    <source>
        <dbReference type="ARBA" id="ARBA00005335"/>
    </source>
</evidence>
<evidence type="ECO:0000313" key="7">
    <source>
        <dbReference type="EMBL" id="KAG2393046.1"/>
    </source>
</evidence>
<keyword evidence="3 6" id="KW-0812">Transmembrane</keyword>
<accession>A0AA88H361</accession>
<comment type="subcellular location">
    <subcellularLocation>
        <location evidence="1">Membrane</location>
        <topology evidence="1">Multi-pass membrane protein</topology>
    </subcellularLocation>
</comment>
<dbReference type="RefSeq" id="XP_044554940.1">
    <property type="nucleotide sequence ID" value="XM_044699831.1"/>
</dbReference>
<keyword evidence="5 6" id="KW-0472">Membrane</keyword>
<gene>
    <name evidence="7" type="ORF">C9374_009623</name>
</gene>
<sequence length="153" mass="17064">MQIKVPQTTFAYATGFLLAVAWLCLLDSQLIPNSESNFVNWIPSIICAIGFVLVNIVPKDNLFLETDHEHDVKVVYFARGWLFFGLFIVFGGVISGSVIMIVNLVDTTKTMAWCAVAPFLHSLFVCIGTFVFFVGRVFGKKLRCGESDDVNFL</sequence>
<dbReference type="Pfam" id="PF05255">
    <property type="entry name" value="UPF0220"/>
    <property type="match status" value="1"/>
</dbReference>
<dbReference type="EMBL" id="PYSW02000003">
    <property type="protein sequence ID" value="KAG2393046.1"/>
    <property type="molecule type" value="Genomic_DNA"/>
</dbReference>
<organism evidence="7 8">
    <name type="scientific">Naegleria lovaniensis</name>
    <name type="common">Amoeba</name>
    <dbReference type="NCBI Taxonomy" id="51637"/>
    <lineage>
        <taxon>Eukaryota</taxon>
        <taxon>Discoba</taxon>
        <taxon>Heterolobosea</taxon>
        <taxon>Tetramitia</taxon>
        <taxon>Eutetramitia</taxon>
        <taxon>Vahlkampfiidae</taxon>
        <taxon>Naegleria</taxon>
    </lineage>
</organism>
<evidence type="ECO:0000256" key="4">
    <source>
        <dbReference type="ARBA" id="ARBA00022989"/>
    </source>
</evidence>
<proteinExistence type="inferred from homology"/>
<name>A0AA88H361_NAELO</name>
<dbReference type="GeneID" id="68102077"/>
<dbReference type="Proteomes" id="UP000816034">
    <property type="component" value="Unassembled WGS sequence"/>
</dbReference>
<comment type="similarity">
    <text evidence="2">Belongs to the UPF0220 family.</text>
</comment>
<evidence type="ECO:0000256" key="6">
    <source>
        <dbReference type="SAM" id="Phobius"/>
    </source>
</evidence>
<protein>
    <submittedName>
        <fullName evidence="7">Uncharacterized protein</fullName>
    </submittedName>
</protein>
<feature type="transmembrane region" description="Helical" evidence="6">
    <location>
        <begin position="12"/>
        <end position="32"/>
    </location>
</feature>
<dbReference type="InterPro" id="IPR007919">
    <property type="entry name" value="UPF0220"/>
</dbReference>
<evidence type="ECO:0000313" key="8">
    <source>
        <dbReference type="Proteomes" id="UP000816034"/>
    </source>
</evidence>
<keyword evidence="4 6" id="KW-1133">Transmembrane helix</keyword>
<feature type="transmembrane region" description="Helical" evidence="6">
    <location>
        <begin position="38"/>
        <end position="57"/>
    </location>
</feature>